<evidence type="ECO:0000313" key="3">
    <source>
        <dbReference type="Proteomes" id="UP000250235"/>
    </source>
</evidence>
<feature type="compositionally biased region" description="Basic and acidic residues" evidence="1">
    <location>
        <begin position="120"/>
        <end position="140"/>
    </location>
</feature>
<sequence>MTSAFLLLRRAGISNDDVTISRWIRRSAKEKLLTDEKNKGEVEVAFSSKRQYIHSQATVQPVESYSGFFNQPLELNVSEHLSTGRTCVQRIEFEQRLFKGEDLKEEANDFVRIQKNTKGRKTETKQSTSIREERTTSVDC</sequence>
<evidence type="ECO:0000256" key="1">
    <source>
        <dbReference type="SAM" id="MobiDB-lite"/>
    </source>
</evidence>
<dbReference type="AlphaFoldDB" id="A0A2Z7D9G6"/>
<gene>
    <name evidence="2" type="ORF">F511_08327</name>
</gene>
<keyword evidence="3" id="KW-1185">Reference proteome</keyword>
<protein>
    <submittedName>
        <fullName evidence="2">Uncharacterized protein</fullName>
    </submittedName>
</protein>
<accession>A0A2Z7D9G6</accession>
<feature type="region of interest" description="Disordered" evidence="1">
    <location>
        <begin position="117"/>
        <end position="140"/>
    </location>
</feature>
<reference evidence="2 3" key="1">
    <citation type="journal article" date="2015" name="Proc. Natl. Acad. Sci. U.S.A.">
        <title>The resurrection genome of Boea hygrometrica: A blueprint for survival of dehydration.</title>
        <authorList>
            <person name="Xiao L."/>
            <person name="Yang G."/>
            <person name="Zhang L."/>
            <person name="Yang X."/>
            <person name="Zhao S."/>
            <person name="Ji Z."/>
            <person name="Zhou Q."/>
            <person name="Hu M."/>
            <person name="Wang Y."/>
            <person name="Chen M."/>
            <person name="Xu Y."/>
            <person name="Jin H."/>
            <person name="Xiao X."/>
            <person name="Hu G."/>
            <person name="Bao F."/>
            <person name="Hu Y."/>
            <person name="Wan P."/>
            <person name="Li L."/>
            <person name="Deng X."/>
            <person name="Kuang T."/>
            <person name="Xiang C."/>
            <person name="Zhu J.K."/>
            <person name="Oliver M.J."/>
            <person name="He Y."/>
        </authorList>
    </citation>
    <scope>NUCLEOTIDE SEQUENCE [LARGE SCALE GENOMIC DNA]</scope>
    <source>
        <strain evidence="3">cv. XS01</strain>
    </source>
</reference>
<evidence type="ECO:0000313" key="2">
    <source>
        <dbReference type="EMBL" id="KZV55693.1"/>
    </source>
</evidence>
<organism evidence="2 3">
    <name type="scientific">Dorcoceras hygrometricum</name>
    <dbReference type="NCBI Taxonomy" id="472368"/>
    <lineage>
        <taxon>Eukaryota</taxon>
        <taxon>Viridiplantae</taxon>
        <taxon>Streptophyta</taxon>
        <taxon>Embryophyta</taxon>
        <taxon>Tracheophyta</taxon>
        <taxon>Spermatophyta</taxon>
        <taxon>Magnoliopsida</taxon>
        <taxon>eudicotyledons</taxon>
        <taxon>Gunneridae</taxon>
        <taxon>Pentapetalae</taxon>
        <taxon>asterids</taxon>
        <taxon>lamiids</taxon>
        <taxon>Lamiales</taxon>
        <taxon>Gesneriaceae</taxon>
        <taxon>Didymocarpoideae</taxon>
        <taxon>Trichosporeae</taxon>
        <taxon>Loxocarpinae</taxon>
        <taxon>Dorcoceras</taxon>
    </lineage>
</organism>
<proteinExistence type="predicted"/>
<dbReference type="Proteomes" id="UP000250235">
    <property type="component" value="Unassembled WGS sequence"/>
</dbReference>
<dbReference type="EMBL" id="KQ988465">
    <property type="protein sequence ID" value="KZV55693.1"/>
    <property type="molecule type" value="Genomic_DNA"/>
</dbReference>
<name>A0A2Z7D9G6_9LAMI</name>